<gene>
    <name evidence="3" type="ORF">FRACA_2570003</name>
</gene>
<feature type="transmembrane region" description="Helical" evidence="2">
    <location>
        <begin position="320"/>
        <end position="336"/>
    </location>
</feature>
<evidence type="ECO:0000256" key="2">
    <source>
        <dbReference type="SAM" id="Phobius"/>
    </source>
</evidence>
<dbReference type="AlphaFoldDB" id="A0A2I2KSC8"/>
<evidence type="ECO:0000313" key="4">
    <source>
        <dbReference type="Proteomes" id="UP000234331"/>
    </source>
</evidence>
<name>A0A2I2KSC8_9ACTN</name>
<evidence type="ECO:0000256" key="1">
    <source>
        <dbReference type="SAM" id="MobiDB-lite"/>
    </source>
</evidence>
<feature type="transmembrane region" description="Helical" evidence="2">
    <location>
        <begin position="379"/>
        <end position="397"/>
    </location>
</feature>
<dbReference type="EMBL" id="FZMO01000176">
    <property type="protein sequence ID" value="SNQ48536.1"/>
    <property type="molecule type" value="Genomic_DNA"/>
</dbReference>
<feature type="transmembrane region" description="Helical" evidence="2">
    <location>
        <begin position="404"/>
        <end position="424"/>
    </location>
</feature>
<dbReference type="RefSeq" id="WP_133150683.1">
    <property type="nucleotide sequence ID" value="NZ_FZMO01000176.1"/>
</dbReference>
<feature type="region of interest" description="Disordered" evidence="1">
    <location>
        <begin position="1"/>
        <end position="25"/>
    </location>
</feature>
<reference evidence="3 4" key="1">
    <citation type="submission" date="2017-06" db="EMBL/GenBank/DDBJ databases">
        <authorList>
            <person name="Kim H.J."/>
            <person name="Triplett B.A."/>
        </authorList>
    </citation>
    <scope>NUCLEOTIDE SEQUENCE [LARGE SCALE GENOMIC DNA]</scope>
    <source>
        <strain evidence="3">FRACA_ARgP5</strain>
    </source>
</reference>
<keyword evidence="2" id="KW-0472">Membrane</keyword>
<sequence>MSWTPPPSRGEDDAHPAGTGAGMETARGGGRLRTVWASVLLVLAVLLAPFAVVAAWLDSSISDTDRYVSTVAPLAADPAVQNLVIDRLTTRIVDNVDVKGVTGSLDDVLRRNGAPAVVADHADALSGVLSSAVTDVVHEIVAGVVDSDQFADLWTAANRRVQPAVMKVLTGTGGGAITTSGNAIVLDVGAVVDEVRQRLVDAGFGAAAKIPDSDRTIVLLQTKELSRVQDWLRVLDVLGLWLPVAAGLLLLAGVLLMPDRRIALMAGGVGVGAMMIVLLVLLTLLRQRYLDSVPSSAQTRDAASAIYDTLLRYLRGSAEALLTLAAIAIAAGWLVGPARGARAVRRGTGRATSATGSRLARRGLRTGAVGRWLTEHRPLTSGIVIAAGVLTLVLWSYPTAVTVAIVLLVVVAALALLAILAAAATPATPAPGGPELRAR</sequence>
<dbReference type="Proteomes" id="UP000234331">
    <property type="component" value="Unassembled WGS sequence"/>
</dbReference>
<accession>A0A2I2KSC8</accession>
<feature type="transmembrane region" description="Helical" evidence="2">
    <location>
        <begin position="262"/>
        <end position="285"/>
    </location>
</feature>
<protein>
    <recommendedName>
        <fullName evidence="5">Integral membrane protein</fullName>
    </recommendedName>
</protein>
<keyword evidence="2" id="KW-1133">Transmembrane helix</keyword>
<evidence type="ECO:0000313" key="3">
    <source>
        <dbReference type="EMBL" id="SNQ48536.1"/>
    </source>
</evidence>
<keyword evidence="4" id="KW-1185">Reference proteome</keyword>
<evidence type="ECO:0008006" key="5">
    <source>
        <dbReference type="Google" id="ProtNLM"/>
    </source>
</evidence>
<proteinExistence type="predicted"/>
<keyword evidence="2" id="KW-0812">Transmembrane</keyword>
<feature type="transmembrane region" description="Helical" evidence="2">
    <location>
        <begin position="35"/>
        <end position="57"/>
    </location>
</feature>
<dbReference type="OrthoDB" id="4350291at2"/>
<organism evidence="3 4">
    <name type="scientific">Frankia canadensis</name>
    <dbReference type="NCBI Taxonomy" id="1836972"/>
    <lineage>
        <taxon>Bacteria</taxon>
        <taxon>Bacillati</taxon>
        <taxon>Actinomycetota</taxon>
        <taxon>Actinomycetes</taxon>
        <taxon>Frankiales</taxon>
        <taxon>Frankiaceae</taxon>
        <taxon>Frankia</taxon>
    </lineage>
</organism>
<feature type="transmembrane region" description="Helical" evidence="2">
    <location>
        <begin position="234"/>
        <end position="256"/>
    </location>
</feature>